<gene>
    <name evidence="2" type="ORF">AFUS01_LOCUS46221</name>
</gene>
<accession>A0A8J2MCE8</accession>
<dbReference type="AlphaFoldDB" id="A0A8J2MCE8"/>
<dbReference type="Proteomes" id="UP000708208">
    <property type="component" value="Unassembled WGS sequence"/>
</dbReference>
<dbReference type="EMBL" id="CAJVCH010571264">
    <property type="protein sequence ID" value="CAG7837051.1"/>
    <property type="molecule type" value="Genomic_DNA"/>
</dbReference>
<dbReference type="GO" id="GO:0006457">
    <property type="term" value="P:protein folding"/>
    <property type="evidence" value="ECO:0007669"/>
    <property type="project" value="TreeGrafter"/>
</dbReference>
<dbReference type="Pfam" id="PF00085">
    <property type="entry name" value="Thioredoxin"/>
    <property type="match status" value="1"/>
</dbReference>
<organism evidence="2 3">
    <name type="scientific">Allacma fusca</name>
    <dbReference type="NCBI Taxonomy" id="39272"/>
    <lineage>
        <taxon>Eukaryota</taxon>
        <taxon>Metazoa</taxon>
        <taxon>Ecdysozoa</taxon>
        <taxon>Arthropoda</taxon>
        <taxon>Hexapoda</taxon>
        <taxon>Collembola</taxon>
        <taxon>Symphypleona</taxon>
        <taxon>Sminthuridae</taxon>
        <taxon>Allacma</taxon>
    </lineage>
</organism>
<evidence type="ECO:0000259" key="1">
    <source>
        <dbReference type="PROSITE" id="PS51352"/>
    </source>
</evidence>
<evidence type="ECO:0000313" key="3">
    <source>
        <dbReference type="Proteomes" id="UP000708208"/>
    </source>
</evidence>
<keyword evidence="3" id="KW-1185">Reference proteome</keyword>
<feature type="domain" description="Thioredoxin" evidence="1">
    <location>
        <begin position="1"/>
        <end position="97"/>
    </location>
</feature>
<dbReference type="GO" id="GO:0005783">
    <property type="term" value="C:endoplasmic reticulum"/>
    <property type="evidence" value="ECO:0007669"/>
    <property type="project" value="TreeGrafter"/>
</dbReference>
<dbReference type="PANTHER" id="PTHR45672:SF2">
    <property type="entry name" value="PROTEIN DISULFIDE-ISOMERASE A5"/>
    <property type="match status" value="1"/>
</dbReference>
<reference evidence="2" key="1">
    <citation type="submission" date="2021-06" db="EMBL/GenBank/DDBJ databases">
        <authorList>
            <person name="Hodson N. C."/>
            <person name="Mongue J. A."/>
            <person name="Jaron S. K."/>
        </authorList>
    </citation>
    <scope>NUCLEOTIDE SEQUENCE</scope>
</reference>
<dbReference type="InterPro" id="IPR013766">
    <property type="entry name" value="Thioredoxin_domain"/>
</dbReference>
<comment type="caution">
    <text evidence="2">The sequence shown here is derived from an EMBL/GenBank/DDBJ whole genome shotgun (WGS) entry which is preliminary data.</text>
</comment>
<dbReference type="InterPro" id="IPR051063">
    <property type="entry name" value="PDI"/>
</dbReference>
<protein>
    <recommendedName>
        <fullName evidence="1">Thioredoxin domain-containing protein</fullName>
    </recommendedName>
</protein>
<sequence>MQFTIPLKVILARRISKLYRLCLRCGHCKRTKPEFTAAAEELKDDPKIAFAAIDCTEHPGVCKAYEVQGYPTFKKFHYLNKEPVEEYNGGRTVSFFL</sequence>
<proteinExistence type="predicted"/>
<evidence type="ECO:0000313" key="2">
    <source>
        <dbReference type="EMBL" id="CAG7837051.1"/>
    </source>
</evidence>
<dbReference type="PANTHER" id="PTHR45672">
    <property type="entry name" value="PROTEIN DISULFIDE-ISOMERASE C17H9.14C-RELATED"/>
    <property type="match status" value="1"/>
</dbReference>
<dbReference type="PROSITE" id="PS51352">
    <property type="entry name" value="THIOREDOXIN_2"/>
    <property type="match status" value="1"/>
</dbReference>
<dbReference type="OrthoDB" id="74910at2759"/>
<dbReference type="GO" id="GO:0003756">
    <property type="term" value="F:protein disulfide isomerase activity"/>
    <property type="evidence" value="ECO:0007669"/>
    <property type="project" value="TreeGrafter"/>
</dbReference>
<name>A0A8J2MCE8_9HEXA</name>